<gene>
    <name evidence="1" type="ordered locus">GM21_3671</name>
</gene>
<organism evidence="1">
    <name type="scientific">Geobacter sp. (strain M21)</name>
    <dbReference type="NCBI Taxonomy" id="443144"/>
    <lineage>
        <taxon>Bacteria</taxon>
        <taxon>Pseudomonadati</taxon>
        <taxon>Thermodesulfobacteriota</taxon>
        <taxon>Desulfuromonadia</taxon>
        <taxon>Geobacterales</taxon>
        <taxon>Geobacteraceae</taxon>
        <taxon>Geobacter</taxon>
    </lineage>
</organism>
<proteinExistence type="predicted"/>
<dbReference type="KEGG" id="gem:GM21_3671"/>
<protein>
    <recommendedName>
        <fullName evidence="2">Phage portal protein</fullName>
    </recommendedName>
</protein>
<evidence type="ECO:0008006" key="2">
    <source>
        <dbReference type="Google" id="ProtNLM"/>
    </source>
</evidence>
<dbReference type="EMBL" id="CP001661">
    <property type="protein sequence ID" value="ACT19692.1"/>
    <property type="molecule type" value="Genomic_DNA"/>
</dbReference>
<dbReference type="STRING" id="443144.GM21_3671"/>
<dbReference type="AlphaFoldDB" id="C6E6R4"/>
<accession>C6E6R4</accession>
<dbReference type="HOGENOM" id="CLU_369502_0_0_7"/>
<dbReference type="eggNOG" id="ENOG5032YRN">
    <property type="taxonomic scope" value="Bacteria"/>
</dbReference>
<reference evidence="1" key="1">
    <citation type="submission" date="2009-07" db="EMBL/GenBank/DDBJ databases">
        <title>Complete sequence of Geobacter sp. M21.</title>
        <authorList>
            <consortium name="US DOE Joint Genome Institute"/>
            <person name="Lucas S."/>
            <person name="Copeland A."/>
            <person name="Lapidus A."/>
            <person name="Glavina del Rio T."/>
            <person name="Dalin E."/>
            <person name="Tice H."/>
            <person name="Bruce D."/>
            <person name="Goodwin L."/>
            <person name="Pitluck S."/>
            <person name="Saunders E."/>
            <person name="Brettin T."/>
            <person name="Detter J.C."/>
            <person name="Han C."/>
            <person name="Larimer F."/>
            <person name="Land M."/>
            <person name="Hauser L."/>
            <person name="Kyrpides N."/>
            <person name="Ovchinnikova G."/>
            <person name="Lovley D."/>
        </authorList>
    </citation>
    <scope>NUCLEOTIDE SEQUENCE [LARGE SCALE GENOMIC DNA]</scope>
    <source>
        <strain evidence="1">M21</strain>
    </source>
</reference>
<sequence length="753" mass="83923">MKWWPFAKQSLPEVRPGRESVPEETINGVLESLAGFYNFGSAPFDLRALEVLELLGMFNPDVSQALSIWVNLGNTGHELEVEARNAQAVLDRLNELAASVYQTGGGVDGLVNHFLRQIPLMGALSAEWVVADRVQDGLVDCVVVPVKRIRWQRVDGAWTPFQLTNTIIGGNMGYVRLNPVTYSCMPLITNDGSPYPIPPFLAAIKNLEVQLDATKNLSSIIRKMGLLGFIDVSLDIPDKKPAESDEAYLTRLTNRLQAYAKSYQKGVAQGVSVHYKDQEIKHNATNAGAAAGASTVWQMNEEQIFSALDIPPSMCGRSYSSTETYAAVDFERMGTKLANGRRMIKRFLEKGYSLDLLLRGIDARVSVQFNHGSTFRDKEKAEKEGLDIKNVLTKRDAGIIDTDVAAQELGYEKATGYRPGGASTVGVESGEAKRFGFNRITGRYEFKPERIVLLEQPADDRADQSYQAALESVLADCEATAVSAAIVKAMSFRHDQKKLTEQLAQEFAQAVYQSFAGTLRAAIAATSVMRIAKRFTTAEWNRYRYEDKNHLGAGAPASLKLDMTLVDKNALRYITNVEDFYFGRGNYLANDETTGKSFITWLQDEYITKGLNIRDEATWNEFKANFAKLVEQTSYQKIEQIVSTTMGRIQNMGQTLSLYEADVKRYRIVGPSTYPICDYCKAMLGRTFDVKVAAERLAKVMDKGFEKPDDLPPFLSSKYPVERVQEMTDEELQAAGFETPPFHPKCRHRKAAA</sequence>
<name>C6E6R4_GEOSM</name>
<dbReference type="OrthoDB" id="2110325at2"/>
<evidence type="ECO:0000313" key="1">
    <source>
        <dbReference type="EMBL" id="ACT19692.1"/>
    </source>
</evidence>